<dbReference type="CDD" id="cd00102">
    <property type="entry name" value="IPT"/>
    <property type="match status" value="1"/>
</dbReference>
<gene>
    <name evidence="3" type="ORF">GCM10011383_04930</name>
</gene>
<dbReference type="InterPro" id="IPR028994">
    <property type="entry name" value="Integrin_alpha_N"/>
</dbReference>
<dbReference type="PANTHER" id="PTHR45460">
    <property type="entry name" value="SIMILAR TO CYSTEINE PROTEINASE"/>
    <property type="match status" value="1"/>
</dbReference>
<dbReference type="SUPFAM" id="SSF69318">
    <property type="entry name" value="Integrin alpha N-terminal domain"/>
    <property type="match status" value="1"/>
</dbReference>
<dbReference type="InterPro" id="IPR013517">
    <property type="entry name" value="FG-GAP"/>
</dbReference>
<dbReference type="Gene3D" id="2.130.10.130">
    <property type="entry name" value="Integrin alpha, N-terminal"/>
    <property type="match status" value="2"/>
</dbReference>
<feature type="domain" description="Secretion system C-terminal sorting" evidence="2">
    <location>
        <begin position="1062"/>
        <end position="1139"/>
    </location>
</feature>
<evidence type="ECO:0000259" key="2">
    <source>
        <dbReference type="Pfam" id="PF18962"/>
    </source>
</evidence>
<evidence type="ECO:0000313" key="3">
    <source>
        <dbReference type="EMBL" id="GGE97198.1"/>
    </source>
</evidence>
<name>A0ABQ1TNC3_9BACT</name>
<dbReference type="PANTHER" id="PTHR45460:SF2">
    <property type="entry name" value="ALPHA 1,3 GLUCANASE, GH71 FAMILY (EUROFUNG)"/>
    <property type="match status" value="1"/>
</dbReference>
<dbReference type="InterPro" id="IPR014756">
    <property type="entry name" value="Ig_E-set"/>
</dbReference>
<evidence type="ECO:0000313" key="4">
    <source>
        <dbReference type="Proteomes" id="UP000632273"/>
    </source>
</evidence>
<dbReference type="Pfam" id="PF18962">
    <property type="entry name" value="Por_Secre_tail"/>
    <property type="match status" value="1"/>
</dbReference>
<evidence type="ECO:0000256" key="1">
    <source>
        <dbReference type="ARBA" id="ARBA00022729"/>
    </source>
</evidence>
<keyword evidence="4" id="KW-1185">Reference proteome</keyword>
<dbReference type="NCBIfam" id="TIGR04183">
    <property type="entry name" value="Por_Secre_tail"/>
    <property type="match status" value="1"/>
</dbReference>
<keyword evidence="1" id="KW-0732">Signal</keyword>
<protein>
    <recommendedName>
        <fullName evidence="2">Secretion system C-terminal sorting domain-containing protein</fullName>
    </recommendedName>
</protein>
<dbReference type="InterPro" id="IPR026444">
    <property type="entry name" value="Secre_tail"/>
</dbReference>
<organism evidence="3 4">
    <name type="scientific">Hymenobacter cavernae</name>
    <dbReference type="NCBI Taxonomy" id="2044852"/>
    <lineage>
        <taxon>Bacteria</taxon>
        <taxon>Pseudomonadati</taxon>
        <taxon>Bacteroidota</taxon>
        <taxon>Cytophagia</taxon>
        <taxon>Cytophagales</taxon>
        <taxon>Hymenobacteraceae</taxon>
        <taxon>Hymenobacter</taxon>
    </lineage>
</organism>
<dbReference type="EMBL" id="BMHT01000001">
    <property type="protein sequence ID" value="GGE97198.1"/>
    <property type="molecule type" value="Genomic_DNA"/>
</dbReference>
<dbReference type="Proteomes" id="UP000632273">
    <property type="component" value="Unassembled WGS sequence"/>
</dbReference>
<dbReference type="InterPro" id="IPR013783">
    <property type="entry name" value="Ig-like_fold"/>
</dbReference>
<accession>A0ABQ1TNC3</accession>
<sequence>MSGTAATDAAIKVFGSQTGKRAGTFSGAGTNTITFDPSQDLKPGETASVSVTTAARSASNLGLAKASVHQFTGAVSAGSGTFSAATSVPTGSGAYGVAAADIDGDGDADMLVANYSAGNVSVRLNDGSGNFSGTTTLTTGGGANKPVAADIDGDGDVDLLVGNTTAGTVSVRFNDGRGNFSGTTNLTIGAPYELAVADIDGDGDLDLLSTSYNAGAILVRLNDGSGNFSGSGSVAIGDGAGSVVAADVDADGDIDLFAGAVNGLTAVVRINDGQGNFSGGSTIATNVRPYAMTSADVDGDGDMDLLIGDFLSRTVLVRLNNGTGSFSGTTSVGINGQPSAIQTADIDADGDLDFLTANSNNTVSVALNDGSGNFSLKPSLSAGSSPQGVTLADVNNDGAIDVLVANYSSNNVSVLLNKVVSPPTITSFTPTSGTAGTSVVLTGTNFTGATSVKFNGTAAASYTVNSATQLTAIVPAGATTGTISVVTPGGTVTSTQSFNVVADLVVANSQYVSGSYRNVTVTGSGTAILQGNLTVTGTLTVQNGGNLNIKGNTVTGNSFVLAAGGTLTIGGIEGIAASGNSGGIQTTDRSFSSDANYVYGSYQPGAVTGSGLPAQVRSLSVIDIYGDNETYLQLSNDLAIAQTLNLDYDLNTNGRNLTLLSNAAGTALVVNNGGVVNGAVTVQRYVDGSLNPTAGYRHLTAPVSNTTVADLATPGFTPTVNAVYNNSATPGMTTPYPTIFGYDEQRLATSPATGLGAFDKGWFSPADFSSALQVGKAYTVNLAANQTLDFVGTLNDGRVDLPLTRGTDSEGGWNLIGNPYPSPLDWSQVTAQPGVDAAMYVYQSTSQYGGQYRSYVNGIGNPLVALGQGFFVRTSPGSSTATLTLNNKSRVTSFELQPALQRTTTSRPLAHLTLSRSGNTFTDETYVYFQKDATAGTDARYDALKIQHNSGGAPSLYSLAAAQELSINGLPELSTSTEVPLGIDLPQAGTYTLEANELLNLSTASVYLLDKVTGEQVNLAQQPRYTFSVAAATQTNTRFVLRFATTAVLASKAGLTAPGVSLYPNPAHQSVTLLVPAEAGTQEFSAELYNNLGQAVRRQSAALPTSGAQLSFDVAGLAPGVYTMRLHLGQRIVNKRLVIK</sequence>
<dbReference type="Pfam" id="PF13517">
    <property type="entry name" value="FG-GAP_3"/>
    <property type="match status" value="3"/>
</dbReference>
<dbReference type="SUPFAM" id="SSF81296">
    <property type="entry name" value="E set domains"/>
    <property type="match status" value="1"/>
</dbReference>
<reference evidence="4" key="1">
    <citation type="journal article" date="2019" name="Int. J. Syst. Evol. Microbiol.">
        <title>The Global Catalogue of Microorganisms (GCM) 10K type strain sequencing project: providing services to taxonomists for standard genome sequencing and annotation.</title>
        <authorList>
            <consortium name="The Broad Institute Genomics Platform"/>
            <consortium name="The Broad Institute Genome Sequencing Center for Infectious Disease"/>
            <person name="Wu L."/>
            <person name="Ma J."/>
        </authorList>
    </citation>
    <scope>NUCLEOTIDE SEQUENCE [LARGE SCALE GENOMIC DNA]</scope>
    <source>
        <strain evidence="4">CGMCC 1.15197</strain>
    </source>
</reference>
<dbReference type="Gene3D" id="2.60.40.10">
    <property type="entry name" value="Immunoglobulins"/>
    <property type="match status" value="1"/>
</dbReference>
<proteinExistence type="predicted"/>
<comment type="caution">
    <text evidence="3">The sequence shown here is derived from an EMBL/GenBank/DDBJ whole genome shotgun (WGS) entry which is preliminary data.</text>
</comment>